<evidence type="ECO:0000313" key="7">
    <source>
        <dbReference type="EMBL" id="GGX86647.1"/>
    </source>
</evidence>
<evidence type="ECO:0000256" key="4">
    <source>
        <dbReference type="ARBA" id="ARBA00022927"/>
    </source>
</evidence>
<comment type="subunit">
    <text evidence="1">Monomer.</text>
</comment>
<comment type="caution">
    <text evidence="7">The sequence shown here is derived from an EMBL/GenBank/DDBJ whole genome shotgun (WGS) entry which is preliminary data.</text>
</comment>
<evidence type="ECO:0008006" key="9">
    <source>
        <dbReference type="Google" id="ProtNLM"/>
    </source>
</evidence>
<proteinExistence type="predicted"/>
<evidence type="ECO:0000256" key="1">
    <source>
        <dbReference type="ARBA" id="ARBA00011245"/>
    </source>
</evidence>
<keyword evidence="4" id="KW-0653">Protein transport</keyword>
<feature type="chain" id="PRO_5046102366" description="Outer membrane lipoprotein carrier protein LolA" evidence="6">
    <location>
        <begin position="24"/>
        <end position="230"/>
    </location>
</feature>
<dbReference type="Gene3D" id="2.50.20.10">
    <property type="entry name" value="Lipoprotein localisation LolA/LolB/LppX"/>
    <property type="match status" value="1"/>
</dbReference>
<dbReference type="EMBL" id="BMXS01000004">
    <property type="protein sequence ID" value="GGX86647.1"/>
    <property type="molecule type" value="Genomic_DNA"/>
</dbReference>
<feature type="region of interest" description="Disordered" evidence="5">
    <location>
        <begin position="207"/>
        <end position="230"/>
    </location>
</feature>
<evidence type="ECO:0000256" key="6">
    <source>
        <dbReference type="SAM" id="SignalP"/>
    </source>
</evidence>
<accession>A0ABQ2YLB8</accession>
<keyword evidence="3 6" id="KW-0732">Signal</keyword>
<sequence>MILPRHVIAALFSLSVIAPSALAFDLEALRSQLSEPTTIQGQFEQRSWLADQETRLYSQGRFIYQRDQRVIWQLLTPVDTTVSFYADMTAPRAWNAEEEEDAADIMALANRFAFAQQLVDLIGGNWPALSHYYHIKLKGEPDEWQVQLTPLAPPLETWLGTLTLEGAELLERITLLAANGDELTVEFENQRTLVDVSLQTFFSEWFKQPGDDTEESETEDEEEGDAEEEK</sequence>
<feature type="signal peptide" evidence="6">
    <location>
        <begin position="1"/>
        <end position="23"/>
    </location>
</feature>
<evidence type="ECO:0000256" key="2">
    <source>
        <dbReference type="ARBA" id="ARBA00022448"/>
    </source>
</evidence>
<keyword evidence="2" id="KW-0813">Transport</keyword>
<name>A0ABQ2YLB8_9GAMM</name>
<dbReference type="Proteomes" id="UP000653056">
    <property type="component" value="Unassembled WGS sequence"/>
</dbReference>
<dbReference type="RefSeq" id="WP_189467287.1">
    <property type="nucleotide sequence ID" value="NZ_BMXS01000004.1"/>
</dbReference>
<evidence type="ECO:0000256" key="3">
    <source>
        <dbReference type="ARBA" id="ARBA00022729"/>
    </source>
</evidence>
<keyword evidence="8" id="KW-1185">Reference proteome</keyword>
<dbReference type="CDD" id="cd16325">
    <property type="entry name" value="LolA"/>
    <property type="match status" value="1"/>
</dbReference>
<dbReference type="InterPro" id="IPR029046">
    <property type="entry name" value="LolA/LolB/LppX"/>
</dbReference>
<protein>
    <recommendedName>
        <fullName evidence="9">Outer membrane lipoprotein carrier protein LolA</fullName>
    </recommendedName>
</protein>
<evidence type="ECO:0000256" key="5">
    <source>
        <dbReference type="SAM" id="MobiDB-lite"/>
    </source>
</evidence>
<dbReference type="InterPro" id="IPR004564">
    <property type="entry name" value="OM_lipoprot_carrier_LolA-like"/>
</dbReference>
<feature type="compositionally biased region" description="Acidic residues" evidence="5">
    <location>
        <begin position="211"/>
        <end position="230"/>
    </location>
</feature>
<gene>
    <name evidence="7" type="ORF">GCM10007160_12490</name>
</gene>
<evidence type="ECO:0000313" key="8">
    <source>
        <dbReference type="Proteomes" id="UP000653056"/>
    </source>
</evidence>
<dbReference type="SUPFAM" id="SSF89392">
    <property type="entry name" value="Prokaryotic lipoproteins and lipoprotein localization factors"/>
    <property type="match status" value="1"/>
</dbReference>
<reference evidence="8" key="1">
    <citation type="journal article" date="2019" name="Int. J. Syst. Evol. Microbiol.">
        <title>The Global Catalogue of Microorganisms (GCM) 10K type strain sequencing project: providing services to taxonomists for standard genome sequencing and annotation.</title>
        <authorList>
            <consortium name="The Broad Institute Genomics Platform"/>
            <consortium name="The Broad Institute Genome Sequencing Center for Infectious Disease"/>
            <person name="Wu L."/>
            <person name="Ma J."/>
        </authorList>
    </citation>
    <scope>NUCLEOTIDE SEQUENCE [LARGE SCALE GENOMIC DNA]</scope>
    <source>
        <strain evidence="8">KCTC 22228</strain>
    </source>
</reference>
<organism evidence="7 8">
    <name type="scientific">Litchfieldella qijiaojingensis</name>
    <dbReference type="NCBI Taxonomy" id="980347"/>
    <lineage>
        <taxon>Bacteria</taxon>
        <taxon>Pseudomonadati</taxon>
        <taxon>Pseudomonadota</taxon>
        <taxon>Gammaproteobacteria</taxon>
        <taxon>Oceanospirillales</taxon>
        <taxon>Halomonadaceae</taxon>
        <taxon>Litchfieldella</taxon>
    </lineage>
</organism>